<comment type="caution">
    <text evidence="16">Lacks conserved residue(s) required for the propagation of feature annotation.</text>
</comment>
<evidence type="ECO:0000256" key="2">
    <source>
        <dbReference type="ARBA" id="ARBA00001958"/>
    </source>
</evidence>
<keyword evidence="10 16" id="KW-0418">Kinase</keyword>
<evidence type="ECO:0000256" key="6">
    <source>
        <dbReference type="ARBA" id="ARBA00012102"/>
    </source>
</evidence>
<gene>
    <name evidence="16" type="primary">coaX</name>
    <name evidence="17" type="ORF">ACFOWM_09300</name>
</gene>
<keyword evidence="13 16" id="KW-0173">Coenzyme A biosynthesis</keyword>
<evidence type="ECO:0000256" key="11">
    <source>
        <dbReference type="ARBA" id="ARBA00022840"/>
    </source>
</evidence>
<dbReference type="InterPro" id="IPR004619">
    <property type="entry name" value="Type_III_PanK"/>
</dbReference>
<keyword evidence="11 16" id="KW-0067">ATP-binding</keyword>
<evidence type="ECO:0000256" key="13">
    <source>
        <dbReference type="ARBA" id="ARBA00022993"/>
    </source>
</evidence>
<evidence type="ECO:0000256" key="10">
    <source>
        <dbReference type="ARBA" id="ARBA00022777"/>
    </source>
</evidence>
<evidence type="ECO:0000256" key="12">
    <source>
        <dbReference type="ARBA" id="ARBA00022958"/>
    </source>
</evidence>
<organism evidence="17 18">
    <name type="scientific">Ferruginibacter yonginensis</name>
    <dbReference type="NCBI Taxonomy" id="1310416"/>
    <lineage>
        <taxon>Bacteria</taxon>
        <taxon>Pseudomonadati</taxon>
        <taxon>Bacteroidota</taxon>
        <taxon>Chitinophagia</taxon>
        <taxon>Chitinophagales</taxon>
        <taxon>Chitinophagaceae</taxon>
        <taxon>Ferruginibacter</taxon>
    </lineage>
</organism>
<evidence type="ECO:0000256" key="16">
    <source>
        <dbReference type="HAMAP-Rule" id="MF_01274"/>
    </source>
</evidence>
<dbReference type="EC" id="2.7.1.33" evidence="6 16"/>
<feature type="binding site" evidence="16">
    <location>
        <begin position="7"/>
        <end position="14"/>
    </location>
    <ligand>
        <name>ATP</name>
        <dbReference type="ChEBI" id="CHEBI:30616"/>
    </ligand>
</feature>
<comment type="subunit">
    <text evidence="5 16">Homodimer.</text>
</comment>
<comment type="caution">
    <text evidence="17">The sequence shown here is derived from an EMBL/GenBank/DDBJ whole genome shotgun (WGS) entry which is preliminary data.</text>
</comment>
<feature type="binding site" evidence="16">
    <location>
        <begin position="93"/>
        <end position="96"/>
    </location>
    <ligand>
        <name>substrate</name>
    </ligand>
</feature>
<keyword evidence="18" id="KW-1185">Reference proteome</keyword>
<dbReference type="CDD" id="cd24015">
    <property type="entry name" value="ASKHA_NBD_PanK-III"/>
    <property type="match status" value="1"/>
</dbReference>
<dbReference type="EMBL" id="JBHSCZ010000002">
    <property type="protein sequence ID" value="MFC4263073.1"/>
    <property type="molecule type" value="Genomic_DNA"/>
</dbReference>
<evidence type="ECO:0000256" key="5">
    <source>
        <dbReference type="ARBA" id="ARBA00011738"/>
    </source>
</evidence>
<accession>A0ABV8QT97</accession>
<evidence type="ECO:0000256" key="14">
    <source>
        <dbReference type="ARBA" id="ARBA00038036"/>
    </source>
</evidence>
<dbReference type="Gene3D" id="3.30.420.40">
    <property type="match status" value="1"/>
</dbReference>
<dbReference type="InterPro" id="IPR043129">
    <property type="entry name" value="ATPase_NBD"/>
</dbReference>
<dbReference type="GO" id="GO:0004594">
    <property type="term" value="F:pantothenate kinase activity"/>
    <property type="evidence" value="ECO:0007669"/>
    <property type="project" value="UniProtKB-EC"/>
</dbReference>
<evidence type="ECO:0000256" key="4">
    <source>
        <dbReference type="ARBA" id="ARBA00005225"/>
    </source>
</evidence>
<comment type="pathway">
    <text evidence="4 16">Cofactor biosynthesis; coenzyme A biosynthesis; CoA from (R)-pantothenate: step 1/5.</text>
</comment>
<comment type="subcellular location">
    <subcellularLocation>
        <location evidence="3 16">Cytoplasm</location>
    </subcellularLocation>
</comment>
<proteinExistence type="inferred from homology"/>
<evidence type="ECO:0000256" key="1">
    <source>
        <dbReference type="ARBA" id="ARBA00001206"/>
    </source>
</evidence>
<evidence type="ECO:0000256" key="8">
    <source>
        <dbReference type="ARBA" id="ARBA00022679"/>
    </source>
</evidence>
<evidence type="ECO:0000313" key="17">
    <source>
        <dbReference type="EMBL" id="MFC4263073.1"/>
    </source>
</evidence>
<feature type="active site" description="Proton acceptor" evidence="16">
    <location>
        <position position="95"/>
    </location>
</feature>
<keyword evidence="8 16" id="KW-0808">Transferase</keyword>
<comment type="function">
    <text evidence="16">Catalyzes the phosphorylation of pantothenate (Pan), the first step in CoA biosynthesis.</text>
</comment>
<comment type="cofactor">
    <cofactor evidence="2">
        <name>K(+)</name>
        <dbReference type="ChEBI" id="CHEBI:29103"/>
    </cofactor>
</comment>
<feature type="binding site" evidence="16">
    <location>
        <position position="171"/>
    </location>
    <ligand>
        <name>substrate</name>
    </ligand>
</feature>
<evidence type="ECO:0000313" key="18">
    <source>
        <dbReference type="Proteomes" id="UP001595907"/>
    </source>
</evidence>
<dbReference type="Proteomes" id="UP001595907">
    <property type="component" value="Unassembled WGS sequence"/>
</dbReference>
<reference evidence="18" key="1">
    <citation type="journal article" date="2019" name="Int. J. Syst. Evol. Microbiol.">
        <title>The Global Catalogue of Microorganisms (GCM) 10K type strain sequencing project: providing services to taxonomists for standard genome sequencing and annotation.</title>
        <authorList>
            <consortium name="The Broad Institute Genomics Platform"/>
            <consortium name="The Broad Institute Genome Sequencing Center for Infectious Disease"/>
            <person name="Wu L."/>
            <person name="Ma J."/>
        </authorList>
    </citation>
    <scope>NUCLEOTIDE SEQUENCE [LARGE SCALE GENOMIC DNA]</scope>
    <source>
        <strain evidence="18">CECT 8289</strain>
    </source>
</reference>
<dbReference type="PANTHER" id="PTHR34265:SF1">
    <property type="entry name" value="TYPE III PANTOTHENATE KINASE"/>
    <property type="match status" value="1"/>
</dbReference>
<protein>
    <recommendedName>
        <fullName evidence="15 16">Type III pantothenate kinase</fullName>
        <ecNumber evidence="6 16">2.7.1.33</ecNumber>
    </recommendedName>
    <alternativeName>
        <fullName evidence="16">PanK-III</fullName>
    </alternativeName>
    <alternativeName>
        <fullName evidence="16">Pantothenic acid kinase</fullName>
    </alternativeName>
</protein>
<dbReference type="HAMAP" id="MF_01274">
    <property type="entry name" value="Pantothen_kinase_3"/>
    <property type="match status" value="1"/>
</dbReference>
<comment type="catalytic activity">
    <reaction evidence="1 16">
        <text>(R)-pantothenate + ATP = (R)-4'-phosphopantothenate + ADP + H(+)</text>
        <dbReference type="Rhea" id="RHEA:16373"/>
        <dbReference type="ChEBI" id="CHEBI:10986"/>
        <dbReference type="ChEBI" id="CHEBI:15378"/>
        <dbReference type="ChEBI" id="CHEBI:29032"/>
        <dbReference type="ChEBI" id="CHEBI:30616"/>
        <dbReference type="ChEBI" id="CHEBI:456216"/>
        <dbReference type="EC" id="2.7.1.33"/>
    </reaction>
</comment>
<feature type="binding site" evidence="16">
    <location>
        <position position="119"/>
    </location>
    <ligand>
        <name>ATP</name>
        <dbReference type="ChEBI" id="CHEBI:30616"/>
    </ligand>
</feature>
<dbReference type="SUPFAM" id="SSF53067">
    <property type="entry name" value="Actin-like ATPase domain"/>
    <property type="match status" value="2"/>
</dbReference>
<evidence type="ECO:0000256" key="9">
    <source>
        <dbReference type="ARBA" id="ARBA00022741"/>
    </source>
</evidence>
<evidence type="ECO:0000256" key="3">
    <source>
        <dbReference type="ARBA" id="ARBA00004496"/>
    </source>
</evidence>
<comment type="cofactor">
    <cofactor evidence="16">
        <name>NH4(+)</name>
        <dbReference type="ChEBI" id="CHEBI:28938"/>
    </cofactor>
    <cofactor evidence="16">
        <name>K(+)</name>
        <dbReference type="ChEBI" id="CHEBI:29103"/>
    </cofactor>
    <text evidence="16">A monovalent cation. Ammonium or potassium.</text>
</comment>
<name>A0ABV8QT97_9BACT</name>
<dbReference type="PANTHER" id="PTHR34265">
    <property type="entry name" value="TYPE III PANTOTHENATE KINASE"/>
    <property type="match status" value="1"/>
</dbReference>
<keyword evidence="12 16" id="KW-0630">Potassium</keyword>
<comment type="similarity">
    <text evidence="14 16">Belongs to the type III pantothenate kinase family.</text>
</comment>
<sequence length="243" mass="26600">MKTICFDFGNTRLKAGIFEHDVFVEEIVLVDDAVETITALIAQHQPQKTILSSVINHNTAIEAVLAQHSLFHKLSVATLINFTTPVGKPATIGADRLALMAAAAHFFPHKNNLIIGLGSCITYNFLNQYHQFLGGGISPGMDMRFKAMHDYTALLPLETATWNIPLIGYDTATNLQSGVLNGMVAEIDGIIAKYAEKFSNFNVVLTGGNSSYFAGQLKTRIFADHNFLFKGLYALSELNNCTN</sequence>
<keyword evidence="7 16" id="KW-0963">Cytoplasm</keyword>
<keyword evidence="9 16" id="KW-0547">Nucleotide-binding</keyword>
<dbReference type="NCBIfam" id="TIGR00671">
    <property type="entry name" value="baf"/>
    <property type="match status" value="1"/>
</dbReference>
<evidence type="ECO:0000256" key="7">
    <source>
        <dbReference type="ARBA" id="ARBA00022490"/>
    </source>
</evidence>
<dbReference type="Pfam" id="PF03309">
    <property type="entry name" value="Pan_kinase"/>
    <property type="match status" value="1"/>
</dbReference>
<dbReference type="RefSeq" id="WP_379709157.1">
    <property type="nucleotide sequence ID" value="NZ_JBHSCZ010000002.1"/>
</dbReference>
<evidence type="ECO:0000256" key="15">
    <source>
        <dbReference type="ARBA" id="ARBA00040883"/>
    </source>
</evidence>